<protein>
    <submittedName>
        <fullName evidence="1">Uncharacterized protein</fullName>
    </submittedName>
</protein>
<dbReference type="Proteomes" id="UP000000768">
    <property type="component" value="Chromosome 1"/>
</dbReference>
<evidence type="ECO:0000313" key="2">
    <source>
        <dbReference type="Proteomes" id="UP000000768"/>
    </source>
</evidence>
<reference evidence="2" key="2">
    <citation type="journal article" date="2018" name="Plant J.">
        <title>The Sorghum bicolor reference genome: improved assembly, gene annotations, a transcriptome atlas, and signatures of genome organization.</title>
        <authorList>
            <person name="McCormick R.F."/>
            <person name="Truong S.K."/>
            <person name="Sreedasyam A."/>
            <person name="Jenkins J."/>
            <person name="Shu S."/>
            <person name="Sims D."/>
            <person name="Kennedy M."/>
            <person name="Amirebrahimi M."/>
            <person name="Weers B.D."/>
            <person name="McKinley B."/>
            <person name="Mattison A."/>
            <person name="Morishige D.T."/>
            <person name="Grimwood J."/>
            <person name="Schmutz J."/>
            <person name="Mullet J.E."/>
        </authorList>
    </citation>
    <scope>NUCLEOTIDE SEQUENCE [LARGE SCALE GENOMIC DNA]</scope>
    <source>
        <strain evidence="2">cv. BTx623</strain>
    </source>
</reference>
<gene>
    <name evidence="1" type="ORF">SORBI_3001G112350</name>
</gene>
<organism evidence="1 2">
    <name type="scientific">Sorghum bicolor</name>
    <name type="common">Sorghum</name>
    <name type="synonym">Sorghum vulgare</name>
    <dbReference type="NCBI Taxonomy" id="4558"/>
    <lineage>
        <taxon>Eukaryota</taxon>
        <taxon>Viridiplantae</taxon>
        <taxon>Streptophyta</taxon>
        <taxon>Embryophyta</taxon>
        <taxon>Tracheophyta</taxon>
        <taxon>Spermatophyta</taxon>
        <taxon>Magnoliopsida</taxon>
        <taxon>Liliopsida</taxon>
        <taxon>Poales</taxon>
        <taxon>Poaceae</taxon>
        <taxon>PACMAD clade</taxon>
        <taxon>Panicoideae</taxon>
        <taxon>Andropogonodae</taxon>
        <taxon>Andropogoneae</taxon>
        <taxon>Sorghinae</taxon>
        <taxon>Sorghum</taxon>
    </lineage>
</organism>
<sequence length="99" mass="10488">MGNLDLTTSNADLAVRNLDPVVAKTNTTTRNHYSIVVKANSSLGDLDLQWNTNSSPGNDSMLRNLNLATPKISLTPGDIKLVVVEAGLAMAQLPTGARN</sequence>
<dbReference type="InParanoid" id="A0A1Z5S5R7"/>
<keyword evidence="2" id="KW-1185">Reference proteome</keyword>
<evidence type="ECO:0000313" key="1">
    <source>
        <dbReference type="EMBL" id="OQU91095.1"/>
    </source>
</evidence>
<dbReference type="Gramene" id="OQU91095">
    <property type="protein sequence ID" value="OQU91095"/>
    <property type="gene ID" value="SORBI_3001G112350"/>
</dbReference>
<proteinExistence type="predicted"/>
<dbReference type="AlphaFoldDB" id="A0A1Z5S5R7"/>
<name>A0A1Z5S5R7_SORBI</name>
<reference evidence="1 2" key="1">
    <citation type="journal article" date="2009" name="Nature">
        <title>The Sorghum bicolor genome and the diversification of grasses.</title>
        <authorList>
            <person name="Paterson A.H."/>
            <person name="Bowers J.E."/>
            <person name="Bruggmann R."/>
            <person name="Dubchak I."/>
            <person name="Grimwood J."/>
            <person name="Gundlach H."/>
            <person name="Haberer G."/>
            <person name="Hellsten U."/>
            <person name="Mitros T."/>
            <person name="Poliakov A."/>
            <person name="Schmutz J."/>
            <person name="Spannagl M."/>
            <person name="Tang H."/>
            <person name="Wang X."/>
            <person name="Wicker T."/>
            <person name="Bharti A.K."/>
            <person name="Chapman J."/>
            <person name="Feltus F.A."/>
            <person name="Gowik U."/>
            <person name="Grigoriev I.V."/>
            <person name="Lyons E."/>
            <person name="Maher C.A."/>
            <person name="Martis M."/>
            <person name="Narechania A."/>
            <person name="Otillar R.P."/>
            <person name="Penning B.W."/>
            <person name="Salamov A.A."/>
            <person name="Wang Y."/>
            <person name="Zhang L."/>
            <person name="Carpita N.C."/>
            <person name="Freeling M."/>
            <person name="Gingle A.R."/>
            <person name="Hash C.T."/>
            <person name="Keller B."/>
            <person name="Klein P."/>
            <person name="Kresovich S."/>
            <person name="McCann M.C."/>
            <person name="Ming R."/>
            <person name="Peterson D.G."/>
            <person name="Mehboob-ur-Rahman"/>
            <person name="Ware D."/>
            <person name="Westhoff P."/>
            <person name="Mayer K.F."/>
            <person name="Messing J."/>
            <person name="Rokhsar D.S."/>
        </authorList>
    </citation>
    <scope>NUCLEOTIDE SEQUENCE [LARGE SCALE GENOMIC DNA]</scope>
    <source>
        <strain evidence="2">cv. BTx623</strain>
    </source>
</reference>
<accession>A0A1Z5S5R7</accession>
<dbReference type="EMBL" id="CM000760">
    <property type="protein sequence ID" value="OQU91095.1"/>
    <property type="molecule type" value="Genomic_DNA"/>
</dbReference>